<protein>
    <submittedName>
        <fullName evidence="3">Uncharacterized protein</fullName>
    </submittedName>
</protein>
<feature type="region of interest" description="Disordered" evidence="1">
    <location>
        <begin position="377"/>
        <end position="397"/>
    </location>
</feature>
<keyword evidence="2" id="KW-1133">Transmembrane helix</keyword>
<evidence type="ECO:0000256" key="1">
    <source>
        <dbReference type="SAM" id="MobiDB-lite"/>
    </source>
</evidence>
<sequence>MTAWQDQPPLSRRQVRQNERNGSADGQLEVDSARPREGWDVDARRAATPENVAAGDATGTAGDNAAATDAASADHATGRAVDQSAVTRPAVAGGRRAQRAVGPATVDDVAAETPEAGNPEQTPYRVRDFSPEQRPRLTAPESAGWAPPVTPSDLDNRAQSAAFPPPASPTAVVMPPIVPVAPVAGTAETSVVPLTRRERRALEQRGLVRPPVEFAPVAAPAAESSAIAAAELPAAFDDLLAPTSTAPVQADVVETVAPPALVDPLISPATSSSDVAAQNLVLGESLSLLDLPAEEQASAAPVRLRDRFRRQSAPVETAAVEDDEVIVAEIVEAPVAPKAPELPASAVAQPAPSAEARLAPQPVDQAPVAPAPVITPASAPVAESPAEPSTETGSFVPPVGHWSTQASIDDDEQFQQQPLARNIGATSGAITTNALVIPSLPSEELLRPLGATGEILITGSIDLPRSMGATGAHPARYDHSDVDALLDADDREDAHPESAPVRAIRAVSTHTSTRGVMDARKPKGNSRLPIIFGIIGAALVVGIVALVVAGMVFKIF</sequence>
<feature type="compositionally biased region" description="Low complexity" evidence="1">
    <location>
        <begin position="377"/>
        <end position="391"/>
    </location>
</feature>
<dbReference type="EMBL" id="JAEPES010000001">
    <property type="protein sequence ID" value="MBK4346521.1"/>
    <property type="molecule type" value="Genomic_DNA"/>
</dbReference>
<dbReference type="RefSeq" id="WP_200554847.1">
    <property type="nucleotide sequence ID" value="NZ_JAEPES010000001.1"/>
</dbReference>
<dbReference type="Proteomes" id="UP000636458">
    <property type="component" value="Unassembled WGS sequence"/>
</dbReference>
<feature type="compositionally biased region" description="Basic and acidic residues" evidence="1">
    <location>
        <begin position="31"/>
        <end position="47"/>
    </location>
</feature>
<evidence type="ECO:0000256" key="2">
    <source>
        <dbReference type="SAM" id="Phobius"/>
    </source>
</evidence>
<proteinExistence type="predicted"/>
<evidence type="ECO:0000313" key="4">
    <source>
        <dbReference type="Proteomes" id="UP000636458"/>
    </source>
</evidence>
<organism evidence="3 4">
    <name type="scientific">Lacisediminihabitans changchengi</name>
    <dbReference type="NCBI Taxonomy" id="2787634"/>
    <lineage>
        <taxon>Bacteria</taxon>
        <taxon>Bacillati</taxon>
        <taxon>Actinomycetota</taxon>
        <taxon>Actinomycetes</taxon>
        <taxon>Micrococcales</taxon>
        <taxon>Microbacteriaceae</taxon>
        <taxon>Lacisediminihabitans</taxon>
    </lineage>
</organism>
<gene>
    <name evidence="3" type="ORF">IV501_02630</name>
</gene>
<comment type="caution">
    <text evidence="3">The sequence shown here is derived from an EMBL/GenBank/DDBJ whole genome shotgun (WGS) entry which is preliminary data.</text>
</comment>
<keyword evidence="4" id="KW-1185">Reference proteome</keyword>
<evidence type="ECO:0000313" key="3">
    <source>
        <dbReference type="EMBL" id="MBK4346521.1"/>
    </source>
</evidence>
<feature type="region of interest" description="Disordered" evidence="1">
    <location>
        <begin position="1"/>
        <end position="167"/>
    </location>
</feature>
<keyword evidence="2" id="KW-0472">Membrane</keyword>
<feature type="compositionally biased region" description="Basic and acidic residues" evidence="1">
    <location>
        <begin position="125"/>
        <end position="135"/>
    </location>
</feature>
<feature type="transmembrane region" description="Helical" evidence="2">
    <location>
        <begin position="530"/>
        <end position="553"/>
    </location>
</feature>
<feature type="compositionally biased region" description="Low complexity" evidence="1">
    <location>
        <begin position="53"/>
        <end position="75"/>
    </location>
</feature>
<feature type="compositionally biased region" description="Low complexity" evidence="1">
    <location>
        <begin position="88"/>
        <end position="104"/>
    </location>
</feature>
<keyword evidence="2" id="KW-0812">Transmembrane</keyword>
<name>A0A934SH41_9MICO</name>
<dbReference type="AlphaFoldDB" id="A0A934SH41"/>
<reference evidence="3" key="1">
    <citation type="submission" date="2021-01" db="EMBL/GenBank/DDBJ databases">
        <title>Lacisediminihabitans sp. nov. strain G11-30, isolated from Antarctic Soil.</title>
        <authorList>
            <person name="Li J."/>
        </authorList>
    </citation>
    <scope>NUCLEOTIDE SEQUENCE</scope>
    <source>
        <strain evidence="3">G11-30</strain>
    </source>
</reference>
<accession>A0A934SH41</accession>